<dbReference type="VEuPathDB" id="FungiDB:AMAG_15503"/>
<reference evidence="2 3" key="1">
    <citation type="submission" date="2009-11" db="EMBL/GenBank/DDBJ databases">
        <title>Annotation of Allomyces macrogynus ATCC 38327.</title>
        <authorList>
            <consortium name="The Broad Institute Genome Sequencing Platform"/>
            <person name="Russ C."/>
            <person name="Cuomo C."/>
            <person name="Burger G."/>
            <person name="Gray M.W."/>
            <person name="Holland P.W.H."/>
            <person name="King N."/>
            <person name="Lang F.B.F."/>
            <person name="Roger A.J."/>
            <person name="Ruiz-Trillo I."/>
            <person name="Young S.K."/>
            <person name="Zeng Q."/>
            <person name="Gargeya S."/>
            <person name="Fitzgerald M."/>
            <person name="Haas B."/>
            <person name="Abouelleil A."/>
            <person name="Alvarado L."/>
            <person name="Arachchi H.M."/>
            <person name="Berlin A."/>
            <person name="Chapman S.B."/>
            <person name="Gearin G."/>
            <person name="Goldberg J."/>
            <person name="Griggs A."/>
            <person name="Gujja S."/>
            <person name="Hansen M."/>
            <person name="Heiman D."/>
            <person name="Howarth C."/>
            <person name="Larimer J."/>
            <person name="Lui A."/>
            <person name="MacDonald P.J.P."/>
            <person name="McCowen C."/>
            <person name="Montmayeur A."/>
            <person name="Murphy C."/>
            <person name="Neiman D."/>
            <person name="Pearson M."/>
            <person name="Priest M."/>
            <person name="Roberts A."/>
            <person name="Saif S."/>
            <person name="Shea T."/>
            <person name="Sisk P."/>
            <person name="Stolte C."/>
            <person name="Sykes S."/>
            <person name="Wortman J."/>
            <person name="Nusbaum C."/>
            <person name="Birren B."/>
        </authorList>
    </citation>
    <scope>NUCLEOTIDE SEQUENCE [LARGE SCALE GENOMIC DNA]</scope>
    <source>
        <strain evidence="2 3">ATCC 38327</strain>
    </source>
</reference>
<evidence type="ECO:0000313" key="3">
    <source>
        <dbReference type="Proteomes" id="UP000054350"/>
    </source>
</evidence>
<evidence type="ECO:0000256" key="1">
    <source>
        <dbReference type="SAM" id="MobiDB-lite"/>
    </source>
</evidence>
<name>A0A0L0T967_ALLM3</name>
<sequence>MLAERYAPTADGVSDAPADVLAVVESDPQIRDRWLASPEGLAYLKAYEYNSPRWHGEFEGAEVVAYPTDLDADHEAAVLALAEFVLKDSIWVAGLLELQRGVAAGQPRRARSHVPPDAKPVVVARGGFGRRGSIGGRATMGAQAMSLDDSDDDDFASGH</sequence>
<dbReference type="AlphaFoldDB" id="A0A0L0T967"/>
<feature type="region of interest" description="Disordered" evidence="1">
    <location>
        <begin position="134"/>
        <end position="159"/>
    </location>
</feature>
<dbReference type="EMBL" id="GG745371">
    <property type="protein sequence ID" value="KNE71261.1"/>
    <property type="molecule type" value="Genomic_DNA"/>
</dbReference>
<gene>
    <name evidence="2" type="ORF">AMAG_15503</name>
</gene>
<protein>
    <submittedName>
        <fullName evidence="2">Uncharacterized protein</fullName>
    </submittedName>
</protein>
<feature type="compositionally biased region" description="Acidic residues" evidence="1">
    <location>
        <begin position="148"/>
        <end position="159"/>
    </location>
</feature>
<organism evidence="2 3">
    <name type="scientific">Allomyces macrogynus (strain ATCC 38327)</name>
    <name type="common">Allomyces javanicus var. macrogynus</name>
    <dbReference type="NCBI Taxonomy" id="578462"/>
    <lineage>
        <taxon>Eukaryota</taxon>
        <taxon>Fungi</taxon>
        <taxon>Fungi incertae sedis</taxon>
        <taxon>Blastocladiomycota</taxon>
        <taxon>Blastocladiomycetes</taxon>
        <taxon>Blastocladiales</taxon>
        <taxon>Blastocladiaceae</taxon>
        <taxon>Allomyces</taxon>
    </lineage>
</organism>
<accession>A0A0L0T967</accession>
<dbReference type="Proteomes" id="UP000054350">
    <property type="component" value="Unassembled WGS sequence"/>
</dbReference>
<proteinExistence type="predicted"/>
<reference evidence="3" key="2">
    <citation type="submission" date="2009-11" db="EMBL/GenBank/DDBJ databases">
        <title>The Genome Sequence of Allomyces macrogynus strain ATCC 38327.</title>
        <authorList>
            <consortium name="The Broad Institute Genome Sequencing Platform"/>
            <person name="Russ C."/>
            <person name="Cuomo C."/>
            <person name="Shea T."/>
            <person name="Young S.K."/>
            <person name="Zeng Q."/>
            <person name="Koehrsen M."/>
            <person name="Haas B."/>
            <person name="Borodovsky M."/>
            <person name="Guigo R."/>
            <person name="Alvarado L."/>
            <person name="Berlin A."/>
            <person name="Borenstein D."/>
            <person name="Chen Z."/>
            <person name="Engels R."/>
            <person name="Freedman E."/>
            <person name="Gellesch M."/>
            <person name="Goldberg J."/>
            <person name="Griggs A."/>
            <person name="Gujja S."/>
            <person name="Heiman D."/>
            <person name="Hepburn T."/>
            <person name="Howarth C."/>
            <person name="Jen D."/>
            <person name="Larson L."/>
            <person name="Lewis B."/>
            <person name="Mehta T."/>
            <person name="Park D."/>
            <person name="Pearson M."/>
            <person name="Roberts A."/>
            <person name="Saif S."/>
            <person name="Shenoy N."/>
            <person name="Sisk P."/>
            <person name="Stolte C."/>
            <person name="Sykes S."/>
            <person name="Walk T."/>
            <person name="White J."/>
            <person name="Yandava C."/>
            <person name="Burger G."/>
            <person name="Gray M.W."/>
            <person name="Holland P.W.H."/>
            <person name="King N."/>
            <person name="Lang F.B.F."/>
            <person name="Roger A.J."/>
            <person name="Ruiz-Trillo I."/>
            <person name="Lander E."/>
            <person name="Nusbaum C."/>
        </authorList>
    </citation>
    <scope>NUCLEOTIDE SEQUENCE [LARGE SCALE GENOMIC DNA]</scope>
    <source>
        <strain evidence="3">ATCC 38327</strain>
    </source>
</reference>
<evidence type="ECO:0000313" key="2">
    <source>
        <dbReference type="EMBL" id="KNE71261.1"/>
    </source>
</evidence>
<keyword evidence="3" id="KW-1185">Reference proteome</keyword>